<dbReference type="CDD" id="cd01347">
    <property type="entry name" value="ligand_gated_channel"/>
    <property type="match status" value="1"/>
</dbReference>
<gene>
    <name evidence="15" type="ORF">GNP35_06445</name>
</gene>
<evidence type="ECO:0000256" key="10">
    <source>
        <dbReference type="PROSITE-ProRule" id="PRU01360"/>
    </source>
</evidence>
<dbReference type="InterPro" id="IPR036942">
    <property type="entry name" value="Beta-barrel_TonB_sf"/>
</dbReference>
<dbReference type="AlphaFoldDB" id="A0A6N8F687"/>
<dbReference type="Gene3D" id="2.40.170.20">
    <property type="entry name" value="TonB-dependent receptor, beta-barrel domain"/>
    <property type="match status" value="1"/>
</dbReference>
<keyword evidence="4 10" id="KW-0812">Transmembrane</keyword>
<dbReference type="InterPro" id="IPR012910">
    <property type="entry name" value="Plug_dom"/>
</dbReference>
<reference evidence="15 16" key="1">
    <citation type="submission" date="2019-11" db="EMBL/GenBank/DDBJ databases">
        <title>P. haliotis isolates from Z. marina roots.</title>
        <authorList>
            <person name="Cohen M."/>
            <person name="Jospin G."/>
            <person name="Eisen J.A."/>
            <person name="Coil D.A."/>
        </authorList>
    </citation>
    <scope>NUCLEOTIDE SEQUENCE [LARGE SCALE GENOMIC DNA]</scope>
    <source>
        <strain evidence="15 16">UCD-MCMsp1aY</strain>
    </source>
</reference>
<keyword evidence="16" id="KW-1185">Reference proteome</keyword>
<dbReference type="GO" id="GO:0006811">
    <property type="term" value="P:monoatomic ion transport"/>
    <property type="evidence" value="ECO:0007669"/>
    <property type="project" value="UniProtKB-KW"/>
</dbReference>
<evidence type="ECO:0000313" key="15">
    <source>
        <dbReference type="EMBL" id="MUH72146.1"/>
    </source>
</evidence>
<dbReference type="PANTHER" id="PTHR30069:SF53">
    <property type="entry name" value="COLICIN I RECEPTOR-RELATED"/>
    <property type="match status" value="1"/>
</dbReference>
<dbReference type="InterPro" id="IPR037066">
    <property type="entry name" value="Plug_dom_sf"/>
</dbReference>
<evidence type="ECO:0000256" key="9">
    <source>
        <dbReference type="ARBA" id="ARBA00023237"/>
    </source>
</evidence>
<keyword evidence="15" id="KW-0675">Receptor</keyword>
<comment type="similarity">
    <text evidence="10 11">Belongs to the TonB-dependent receptor family.</text>
</comment>
<dbReference type="GO" id="GO:0015889">
    <property type="term" value="P:cobalamin transport"/>
    <property type="evidence" value="ECO:0007669"/>
    <property type="project" value="TreeGrafter"/>
</dbReference>
<evidence type="ECO:0000256" key="1">
    <source>
        <dbReference type="ARBA" id="ARBA00004571"/>
    </source>
</evidence>
<feature type="signal peptide" evidence="12">
    <location>
        <begin position="1"/>
        <end position="21"/>
    </location>
</feature>
<accession>A0A6N8F687</accession>
<feature type="chain" id="PRO_5026743096" evidence="12">
    <location>
        <begin position="22"/>
        <end position="604"/>
    </location>
</feature>
<evidence type="ECO:0000256" key="6">
    <source>
        <dbReference type="ARBA" id="ARBA00023065"/>
    </source>
</evidence>
<comment type="subcellular location">
    <subcellularLocation>
        <location evidence="1 10">Cell outer membrane</location>
        <topology evidence="1 10">Multi-pass membrane protein</topology>
    </subcellularLocation>
</comment>
<dbReference type="PROSITE" id="PS52016">
    <property type="entry name" value="TONB_DEPENDENT_REC_3"/>
    <property type="match status" value="1"/>
</dbReference>
<dbReference type="InterPro" id="IPR039426">
    <property type="entry name" value="TonB-dep_rcpt-like"/>
</dbReference>
<keyword evidence="9 10" id="KW-0998">Cell outer membrane</keyword>
<organism evidence="15 16">
    <name type="scientific">Psychrosphaera haliotis</name>
    <dbReference type="NCBI Taxonomy" id="555083"/>
    <lineage>
        <taxon>Bacteria</taxon>
        <taxon>Pseudomonadati</taxon>
        <taxon>Pseudomonadota</taxon>
        <taxon>Gammaproteobacteria</taxon>
        <taxon>Alteromonadales</taxon>
        <taxon>Pseudoalteromonadaceae</taxon>
        <taxon>Psychrosphaera</taxon>
    </lineage>
</organism>
<protein>
    <submittedName>
        <fullName evidence="15">TonB-dependent receptor</fullName>
    </submittedName>
</protein>
<sequence>MKKTIISVALLTLLNTNQSLATEELEIITTTGYRTEASLNTSLSSQIVITADDIEQLAPISITDLLSSYAAIDISSTGGRGQNASLFLRGGNAGHTLVLVDGVRISSSTLGLADTQKLAVNNIERIEIVRGARASLWGSEAIGGVIQIFTKATPVTSLAMKIGTDRFESIQFQTSLEHGDGQTSFLADHQESEGFDVLSGVEPDKDGYSYQSFALNGFQNIDSKLKLTWQLNVDQGDNQYDSQWGGSNSTEFQNRLMKVGGIYRWEDNVSEFSFSDQKDDSETLVEGSSIPSGERIITKRMQLSALNTTTISKYASFTIGTDLLTEEVEGDLVLDVDHRDLSAVFAQGMYSENNWIVESSLRYDYIESVDSEFTHNIAVGYQITPKSIVTVMQGTGFKVPTFNDLYWPADGFSVGNDTLESERSNNYEIRYEQSFDDFSFSATYFNNDIKNLIEWTPDSNFVYQPQNVKDANIKGYELDVNGEFLGLTHVLSAAWIDAIDESTNARLPLRAKQKYSYLMSYQTDKGFASSVEFKYSGERQQTSWDGSITKLDSFMATNVNLHYQLNEEVKLKLSIKDAFDKSEPTAVGYNVAGRQAYLGVVINL</sequence>
<dbReference type="Gene3D" id="2.170.130.10">
    <property type="entry name" value="TonB-dependent receptor, plug domain"/>
    <property type="match status" value="1"/>
</dbReference>
<dbReference type="Pfam" id="PF00593">
    <property type="entry name" value="TonB_dep_Rec_b-barrel"/>
    <property type="match status" value="1"/>
</dbReference>
<evidence type="ECO:0000259" key="14">
    <source>
        <dbReference type="Pfam" id="PF07715"/>
    </source>
</evidence>
<evidence type="ECO:0000256" key="8">
    <source>
        <dbReference type="ARBA" id="ARBA00023136"/>
    </source>
</evidence>
<dbReference type="PANTHER" id="PTHR30069">
    <property type="entry name" value="TONB-DEPENDENT OUTER MEMBRANE RECEPTOR"/>
    <property type="match status" value="1"/>
</dbReference>
<evidence type="ECO:0000256" key="3">
    <source>
        <dbReference type="ARBA" id="ARBA00022452"/>
    </source>
</evidence>
<evidence type="ECO:0000259" key="13">
    <source>
        <dbReference type="Pfam" id="PF00593"/>
    </source>
</evidence>
<evidence type="ECO:0000256" key="5">
    <source>
        <dbReference type="ARBA" id="ARBA00022729"/>
    </source>
</evidence>
<keyword evidence="7 11" id="KW-0798">TonB box</keyword>
<dbReference type="OrthoDB" id="9764669at2"/>
<comment type="caution">
    <text evidence="15">The sequence shown here is derived from an EMBL/GenBank/DDBJ whole genome shotgun (WGS) entry which is preliminary data.</text>
</comment>
<dbReference type="SUPFAM" id="SSF56935">
    <property type="entry name" value="Porins"/>
    <property type="match status" value="1"/>
</dbReference>
<keyword evidence="2 10" id="KW-0813">Transport</keyword>
<feature type="domain" description="TonB-dependent receptor plug" evidence="14">
    <location>
        <begin position="42"/>
        <end position="145"/>
    </location>
</feature>
<dbReference type="RefSeq" id="WP_155695345.1">
    <property type="nucleotide sequence ID" value="NZ_WOCD01000003.1"/>
</dbReference>
<evidence type="ECO:0000313" key="16">
    <source>
        <dbReference type="Proteomes" id="UP000439994"/>
    </source>
</evidence>
<feature type="domain" description="TonB-dependent receptor-like beta-barrel" evidence="13">
    <location>
        <begin position="207"/>
        <end position="575"/>
    </location>
</feature>
<evidence type="ECO:0000256" key="2">
    <source>
        <dbReference type="ARBA" id="ARBA00022448"/>
    </source>
</evidence>
<keyword evidence="5 12" id="KW-0732">Signal</keyword>
<dbReference type="Proteomes" id="UP000439994">
    <property type="component" value="Unassembled WGS sequence"/>
</dbReference>
<dbReference type="GO" id="GO:0009279">
    <property type="term" value="C:cell outer membrane"/>
    <property type="evidence" value="ECO:0007669"/>
    <property type="project" value="UniProtKB-SubCell"/>
</dbReference>
<evidence type="ECO:0000256" key="11">
    <source>
        <dbReference type="RuleBase" id="RU003357"/>
    </source>
</evidence>
<evidence type="ECO:0000256" key="4">
    <source>
        <dbReference type="ARBA" id="ARBA00022692"/>
    </source>
</evidence>
<keyword evidence="3 10" id="KW-1134">Transmembrane beta strand</keyword>
<name>A0A6N8F687_9GAMM</name>
<evidence type="ECO:0000256" key="7">
    <source>
        <dbReference type="ARBA" id="ARBA00023077"/>
    </source>
</evidence>
<dbReference type="InterPro" id="IPR000531">
    <property type="entry name" value="Beta-barrel_TonB"/>
</dbReference>
<evidence type="ECO:0000256" key="12">
    <source>
        <dbReference type="SAM" id="SignalP"/>
    </source>
</evidence>
<dbReference type="EMBL" id="WOCD01000003">
    <property type="protein sequence ID" value="MUH72146.1"/>
    <property type="molecule type" value="Genomic_DNA"/>
</dbReference>
<keyword evidence="6" id="KW-0406">Ion transport</keyword>
<proteinExistence type="inferred from homology"/>
<dbReference type="Pfam" id="PF07715">
    <property type="entry name" value="Plug"/>
    <property type="match status" value="1"/>
</dbReference>
<keyword evidence="8 10" id="KW-0472">Membrane</keyword>